<evidence type="ECO:0000313" key="2">
    <source>
        <dbReference type="EMBL" id="KFL37381.1"/>
    </source>
</evidence>
<reference evidence="3" key="1">
    <citation type="submission" date="2013-08" db="EMBL/GenBank/DDBJ databases">
        <title>Genome sequencing of Arenimonas donghaensis.</title>
        <authorList>
            <person name="Chen F."/>
            <person name="Wang G."/>
        </authorList>
    </citation>
    <scope>NUCLEOTIDE SEQUENCE [LARGE SCALE GENOMIC DNA]</scope>
    <source>
        <strain evidence="3">HO3-R19</strain>
    </source>
</reference>
<dbReference type="PANTHER" id="PTHR37953:SF1">
    <property type="entry name" value="UPF0127 PROTEIN MJ1496"/>
    <property type="match status" value="1"/>
</dbReference>
<dbReference type="Proteomes" id="UP000029085">
    <property type="component" value="Unassembled WGS sequence"/>
</dbReference>
<dbReference type="OrthoDB" id="5526466at2"/>
<dbReference type="RefSeq" id="WP_034221346.1">
    <property type="nucleotide sequence ID" value="NZ_AVCJ01000004.1"/>
</dbReference>
<dbReference type="AlphaFoldDB" id="A0A087MKH8"/>
<accession>A0A087MKH8</accession>
<evidence type="ECO:0008006" key="4">
    <source>
        <dbReference type="Google" id="ProtNLM"/>
    </source>
</evidence>
<evidence type="ECO:0000313" key="3">
    <source>
        <dbReference type="Proteomes" id="UP000029085"/>
    </source>
</evidence>
<organism evidence="2 3">
    <name type="scientific">Arenimonas donghaensis DSM 18148 = HO3-R19</name>
    <dbReference type="NCBI Taxonomy" id="1121014"/>
    <lineage>
        <taxon>Bacteria</taxon>
        <taxon>Pseudomonadati</taxon>
        <taxon>Pseudomonadota</taxon>
        <taxon>Gammaproteobacteria</taxon>
        <taxon>Lysobacterales</taxon>
        <taxon>Lysobacteraceae</taxon>
        <taxon>Arenimonas</taxon>
    </lineage>
</organism>
<sequence length="151" mass="16543">MRLASLVLFLATLLPMAGCATDGDWVELKGQRYEVELADDHAERNRGLMFRESLAEGTGMLFVHDAERPLAYWMKNTKIPLDIFYFDASRKLVSVSRGVPPCSLGDRCPPYPSSGPAMYVLELNAGQANALDVRAGDPITFGPGIPDRGEP</sequence>
<feature type="signal peptide" evidence="1">
    <location>
        <begin position="1"/>
        <end position="20"/>
    </location>
</feature>
<gene>
    <name evidence="2" type="ORF">N788_10295</name>
</gene>
<dbReference type="InterPro" id="IPR003795">
    <property type="entry name" value="DUF192"/>
</dbReference>
<evidence type="ECO:0000256" key="1">
    <source>
        <dbReference type="SAM" id="SignalP"/>
    </source>
</evidence>
<dbReference type="EMBL" id="AVCJ01000004">
    <property type="protein sequence ID" value="KFL37381.1"/>
    <property type="molecule type" value="Genomic_DNA"/>
</dbReference>
<dbReference type="PANTHER" id="PTHR37953">
    <property type="entry name" value="UPF0127 PROTEIN MJ1496"/>
    <property type="match status" value="1"/>
</dbReference>
<feature type="chain" id="PRO_5001826353" description="ACR family protein" evidence="1">
    <location>
        <begin position="21"/>
        <end position="151"/>
    </location>
</feature>
<comment type="caution">
    <text evidence="2">The sequence shown here is derived from an EMBL/GenBank/DDBJ whole genome shotgun (WGS) entry which is preliminary data.</text>
</comment>
<dbReference type="PATRIC" id="fig|1121014.3.peg.818"/>
<proteinExistence type="predicted"/>
<dbReference type="Pfam" id="PF02643">
    <property type="entry name" value="DUF192"/>
    <property type="match status" value="1"/>
</dbReference>
<name>A0A087MKH8_9GAMM</name>
<keyword evidence="3" id="KW-1185">Reference proteome</keyword>
<dbReference type="Gene3D" id="2.60.120.1140">
    <property type="entry name" value="Protein of unknown function DUF192"/>
    <property type="match status" value="1"/>
</dbReference>
<protein>
    <recommendedName>
        <fullName evidence="4">ACR family protein</fullName>
    </recommendedName>
</protein>
<dbReference type="InterPro" id="IPR038695">
    <property type="entry name" value="Saro_0823-like_sf"/>
</dbReference>
<keyword evidence="1" id="KW-0732">Signal</keyword>
<reference evidence="2 3" key="2">
    <citation type="journal article" date="2015" name="Stand. Genomic Sci.">
        <title>High quality draft genomic sequence of Arenimonas donghaensis DSM 18148(T).</title>
        <authorList>
            <person name="Chen F."/>
            <person name="Wang H."/>
            <person name="Cao Y."/>
            <person name="Li X."/>
            <person name="Wang G."/>
        </authorList>
    </citation>
    <scope>NUCLEOTIDE SEQUENCE [LARGE SCALE GENOMIC DNA]</scope>
    <source>
        <strain evidence="2 3">HO3-R19</strain>
    </source>
</reference>